<name>W4LVV7_9BACT</name>
<evidence type="ECO:0000313" key="1">
    <source>
        <dbReference type="EMBL" id="ETX02033.1"/>
    </source>
</evidence>
<accession>W4LVV7</accession>
<proteinExistence type="predicted"/>
<dbReference type="EMBL" id="AZHX01001567">
    <property type="protein sequence ID" value="ETX02033.1"/>
    <property type="molecule type" value="Genomic_DNA"/>
</dbReference>
<dbReference type="AlphaFoldDB" id="W4LVV7"/>
<gene>
    <name evidence="1" type="ORF">ETSY2_36310</name>
</gene>
<comment type="caution">
    <text evidence="1">The sequence shown here is derived from an EMBL/GenBank/DDBJ whole genome shotgun (WGS) entry which is preliminary data.</text>
</comment>
<keyword evidence="2" id="KW-1185">Reference proteome</keyword>
<sequence length="257" mass="28050">MNRLYGIFRVCLVGLLLSLPLTLANVGNALESIGVARSPEIGDSVVSIGDFHIALSTEGDRALGDGIQGEETPYWRFYIGISQIVIDEGVFIGFDLVEVWSFNVKAVWVAPDDGSCSLREAVEVANTDTVIDVCRAHSRKDTLEFLGTQYLTTCCGTVQVPEPPVYQGTSPNTWSEISVRVLRIGIPTGIEIVSAYDQPFWAPLATRRASASLNTRYGATMASSPKTLVRMALMSHPSATVISPRELRNRYLTEGTY</sequence>
<evidence type="ECO:0000313" key="2">
    <source>
        <dbReference type="Proteomes" id="UP000019140"/>
    </source>
</evidence>
<protein>
    <submittedName>
        <fullName evidence="1">Uncharacterized protein</fullName>
    </submittedName>
</protein>
<reference evidence="1 2" key="1">
    <citation type="journal article" date="2014" name="Nature">
        <title>An environmental bacterial taxon with a large and distinct metabolic repertoire.</title>
        <authorList>
            <person name="Wilson M.C."/>
            <person name="Mori T."/>
            <person name="Ruckert C."/>
            <person name="Uria A.R."/>
            <person name="Helf M.J."/>
            <person name="Takada K."/>
            <person name="Gernert C."/>
            <person name="Steffens U.A."/>
            <person name="Heycke N."/>
            <person name="Schmitt S."/>
            <person name="Rinke C."/>
            <person name="Helfrich E.J."/>
            <person name="Brachmann A.O."/>
            <person name="Gurgui C."/>
            <person name="Wakimoto T."/>
            <person name="Kracht M."/>
            <person name="Crusemann M."/>
            <person name="Hentschel U."/>
            <person name="Abe I."/>
            <person name="Matsunaga S."/>
            <person name="Kalinowski J."/>
            <person name="Takeyama H."/>
            <person name="Piel J."/>
        </authorList>
    </citation>
    <scope>NUCLEOTIDE SEQUENCE [LARGE SCALE GENOMIC DNA]</scope>
    <source>
        <strain evidence="2">TSY2</strain>
    </source>
</reference>
<organism evidence="1 2">
    <name type="scientific">Candidatus Entotheonella gemina</name>
    <dbReference type="NCBI Taxonomy" id="1429439"/>
    <lineage>
        <taxon>Bacteria</taxon>
        <taxon>Pseudomonadati</taxon>
        <taxon>Nitrospinota/Tectimicrobiota group</taxon>
        <taxon>Candidatus Tectimicrobiota</taxon>
        <taxon>Candidatus Entotheonellia</taxon>
        <taxon>Candidatus Entotheonellales</taxon>
        <taxon>Candidatus Entotheonellaceae</taxon>
        <taxon>Candidatus Entotheonella</taxon>
    </lineage>
</organism>
<dbReference type="Proteomes" id="UP000019140">
    <property type="component" value="Unassembled WGS sequence"/>
</dbReference>
<dbReference type="HOGENOM" id="CLU_1080475_0_0_7"/>